<dbReference type="Pfam" id="PF06609">
    <property type="entry name" value="TRI12"/>
    <property type="match status" value="1"/>
</dbReference>
<evidence type="ECO:0000313" key="8">
    <source>
        <dbReference type="EMBL" id="KAF2255587.1"/>
    </source>
</evidence>
<feature type="transmembrane region" description="Helical" evidence="6">
    <location>
        <begin position="353"/>
        <end position="372"/>
    </location>
</feature>
<feature type="transmembrane region" description="Helical" evidence="6">
    <location>
        <begin position="172"/>
        <end position="193"/>
    </location>
</feature>
<evidence type="ECO:0000256" key="1">
    <source>
        <dbReference type="ARBA" id="ARBA00004141"/>
    </source>
</evidence>
<evidence type="ECO:0000259" key="7">
    <source>
        <dbReference type="PROSITE" id="PS50850"/>
    </source>
</evidence>
<evidence type="ECO:0000256" key="4">
    <source>
        <dbReference type="ARBA" id="ARBA00022989"/>
    </source>
</evidence>
<dbReference type="PANTHER" id="PTHR23501">
    <property type="entry name" value="MAJOR FACILITATOR SUPERFAMILY"/>
    <property type="match status" value="1"/>
</dbReference>
<feature type="transmembrane region" description="Helical" evidence="6">
    <location>
        <begin position="214"/>
        <end position="234"/>
    </location>
</feature>
<evidence type="ECO:0000256" key="6">
    <source>
        <dbReference type="SAM" id="Phobius"/>
    </source>
</evidence>
<feature type="transmembrane region" description="Helical" evidence="6">
    <location>
        <begin position="378"/>
        <end position="400"/>
    </location>
</feature>
<dbReference type="RefSeq" id="XP_033690591.1">
    <property type="nucleotide sequence ID" value="XM_033822894.1"/>
</dbReference>
<accession>A0A6A6IZU2</accession>
<feature type="non-terminal residue" evidence="8">
    <location>
        <position position="554"/>
    </location>
</feature>
<dbReference type="CDD" id="cd06179">
    <property type="entry name" value="MFS_TRI12_like"/>
    <property type="match status" value="1"/>
</dbReference>
<feature type="transmembrane region" description="Helical" evidence="6">
    <location>
        <begin position="51"/>
        <end position="69"/>
    </location>
</feature>
<dbReference type="PANTHER" id="PTHR23501:SF109">
    <property type="entry name" value="MAJOR FACILITATOR SUPERFAMILY (MFS) PROFILE DOMAIN-CONTAINING PROTEIN-RELATED"/>
    <property type="match status" value="1"/>
</dbReference>
<name>A0A6A6IZU2_9PLEO</name>
<evidence type="ECO:0000256" key="3">
    <source>
        <dbReference type="ARBA" id="ARBA00022692"/>
    </source>
</evidence>
<dbReference type="Gene3D" id="1.20.1250.20">
    <property type="entry name" value="MFS general substrate transporter like domains"/>
    <property type="match status" value="2"/>
</dbReference>
<evidence type="ECO:0000313" key="9">
    <source>
        <dbReference type="Proteomes" id="UP000800094"/>
    </source>
</evidence>
<feature type="transmembrane region" description="Helical" evidence="6">
    <location>
        <begin position="412"/>
        <end position="437"/>
    </location>
</feature>
<comment type="subcellular location">
    <subcellularLocation>
        <location evidence="1">Membrane</location>
        <topology evidence="1">Multi-pass membrane protein</topology>
    </subcellularLocation>
</comment>
<dbReference type="Proteomes" id="UP000800094">
    <property type="component" value="Unassembled WGS sequence"/>
</dbReference>
<feature type="transmembrane region" description="Helical" evidence="6">
    <location>
        <begin position="280"/>
        <end position="303"/>
    </location>
</feature>
<sequence length="554" mass="59256">AALPKGYYTSRFFIGSYLATGLAIMCGTGAFGFAAPILGTINADIGPDDRYVWISLVYNAVLAVFLSPVGRLSDIFGRRYFFIGGAVVAIVGSAVCATAKDIPTLIGGNVLLAAATATQLSFHFVIGELVPMKHRYLAIGILYAFTYGSSGFGPVISASFVTHYPSVSWRGVYWLLLAMNIAAFICWTAFYFPPTFDDKHKNDENRSKMYWLKHFDWIGTFLFAAGFIVFLMGLSWGGSVYPWKSAAVIAAIVIGFAVLVVFVLYEIYAPIKEPLIPMHLFLNGRWVAAVVLLGLGAGVYYAFSIVWPAQAAVLYGNGATIRVGFMSTIVGIGIITGQVMAGFLAVRIGKTRYQCMTVFIIGGIFLGCAAVANPDNEATTMAMIFLGCVFIGWNESICLANATILVRDQREIGVAGGTAGSVRAAICAVLVAIYVSIMTNRLGETVPAQVPPALIDAGLPAASVPAFLQALSLGSQALQAVPGITDQILATGYRAYQDASADAYRTVYLATIAFSALSIILTWWAPNTDDLMSGKVAATLHHEADHINEKSVEE</sequence>
<feature type="transmembrane region" description="Helical" evidence="6">
    <location>
        <begin position="137"/>
        <end position="160"/>
    </location>
</feature>
<feature type="transmembrane region" description="Helical" evidence="6">
    <location>
        <begin position="106"/>
        <end position="125"/>
    </location>
</feature>
<feature type="transmembrane region" description="Helical" evidence="6">
    <location>
        <begin position="506"/>
        <end position="525"/>
    </location>
</feature>
<feature type="transmembrane region" description="Helical" evidence="6">
    <location>
        <begin position="246"/>
        <end position="268"/>
    </location>
</feature>
<organism evidence="8 9">
    <name type="scientific">Trematosphaeria pertusa</name>
    <dbReference type="NCBI Taxonomy" id="390896"/>
    <lineage>
        <taxon>Eukaryota</taxon>
        <taxon>Fungi</taxon>
        <taxon>Dikarya</taxon>
        <taxon>Ascomycota</taxon>
        <taxon>Pezizomycotina</taxon>
        <taxon>Dothideomycetes</taxon>
        <taxon>Pleosporomycetidae</taxon>
        <taxon>Pleosporales</taxon>
        <taxon>Massarineae</taxon>
        <taxon>Trematosphaeriaceae</taxon>
        <taxon>Trematosphaeria</taxon>
    </lineage>
</organism>
<dbReference type="GO" id="GO:0005886">
    <property type="term" value="C:plasma membrane"/>
    <property type="evidence" value="ECO:0007669"/>
    <property type="project" value="TreeGrafter"/>
</dbReference>
<feature type="transmembrane region" description="Helical" evidence="6">
    <location>
        <begin position="12"/>
        <end position="39"/>
    </location>
</feature>
<keyword evidence="9" id="KW-1185">Reference proteome</keyword>
<gene>
    <name evidence="8" type="ORF">BU26DRAFT_408307</name>
</gene>
<keyword evidence="5 6" id="KW-0472">Membrane</keyword>
<proteinExistence type="predicted"/>
<dbReference type="InterPro" id="IPR020846">
    <property type="entry name" value="MFS_dom"/>
</dbReference>
<dbReference type="InterPro" id="IPR036259">
    <property type="entry name" value="MFS_trans_sf"/>
</dbReference>
<evidence type="ECO:0000256" key="2">
    <source>
        <dbReference type="ARBA" id="ARBA00022448"/>
    </source>
</evidence>
<protein>
    <submittedName>
        <fullName evidence="8">MFS general substrate transporter</fullName>
    </submittedName>
</protein>
<dbReference type="InterPro" id="IPR005829">
    <property type="entry name" value="Sugar_transporter_CS"/>
</dbReference>
<dbReference type="InterPro" id="IPR053791">
    <property type="entry name" value="MFS_Tri12-like"/>
</dbReference>
<evidence type="ECO:0000256" key="5">
    <source>
        <dbReference type="ARBA" id="ARBA00023136"/>
    </source>
</evidence>
<dbReference type="PROSITE" id="PS00216">
    <property type="entry name" value="SUGAR_TRANSPORT_1"/>
    <property type="match status" value="1"/>
</dbReference>
<dbReference type="GO" id="GO:0022857">
    <property type="term" value="F:transmembrane transporter activity"/>
    <property type="evidence" value="ECO:0007669"/>
    <property type="project" value="InterPro"/>
</dbReference>
<dbReference type="GeneID" id="54576224"/>
<feature type="domain" description="Major facilitator superfamily (MFS) profile" evidence="7">
    <location>
        <begin position="1"/>
        <end position="530"/>
    </location>
</feature>
<dbReference type="InterPro" id="IPR010573">
    <property type="entry name" value="MFS_Str1/Tri12-like"/>
</dbReference>
<dbReference type="PROSITE" id="PS50850">
    <property type="entry name" value="MFS"/>
    <property type="match status" value="1"/>
</dbReference>
<dbReference type="AlphaFoldDB" id="A0A6A6IZU2"/>
<feature type="transmembrane region" description="Helical" evidence="6">
    <location>
        <begin position="323"/>
        <end position="346"/>
    </location>
</feature>
<keyword evidence="3 6" id="KW-0812">Transmembrane</keyword>
<dbReference type="SUPFAM" id="SSF103473">
    <property type="entry name" value="MFS general substrate transporter"/>
    <property type="match status" value="2"/>
</dbReference>
<feature type="transmembrane region" description="Helical" evidence="6">
    <location>
        <begin position="81"/>
        <end position="100"/>
    </location>
</feature>
<keyword evidence="2" id="KW-0813">Transport</keyword>
<keyword evidence="4 6" id="KW-1133">Transmembrane helix</keyword>
<reference evidence="8" key="1">
    <citation type="journal article" date="2020" name="Stud. Mycol.">
        <title>101 Dothideomycetes genomes: a test case for predicting lifestyles and emergence of pathogens.</title>
        <authorList>
            <person name="Haridas S."/>
            <person name="Albert R."/>
            <person name="Binder M."/>
            <person name="Bloem J."/>
            <person name="Labutti K."/>
            <person name="Salamov A."/>
            <person name="Andreopoulos B."/>
            <person name="Baker S."/>
            <person name="Barry K."/>
            <person name="Bills G."/>
            <person name="Bluhm B."/>
            <person name="Cannon C."/>
            <person name="Castanera R."/>
            <person name="Culley D."/>
            <person name="Daum C."/>
            <person name="Ezra D."/>
            <person name="Gonzalez J."/>
            <person name="Henrissat B."/>
            <person name="Kuo A."/>
            <person name="Liang C."/>
            <person name="Lipzen A."/>
            <person name="Lutzoni F."/>
            <person name="Magnuson J."/>
            <person name="Mondo S."/>
            <person name="Nolan M."/>
            <person name="Ohm R."/>
            <person name="Pangilinan J."/>
            <person name="Park H.-J."/>
            <person name="Ramirez L."/>
            <person name="Alfaro M."/>
            <person name="Sun H."/>
            <person name="Tritt A."/>
            <person name="Yoshinaga Y."/>
            <person name="Zwiers L.-H."/>
            <person name="Turgeon B."/>
            <person name="Goodwin S."/>
            <person name="Spatafora J."/>
            <person name="Crous P."/>
            <person name="Grigoriev I."/>
        </authorList>
    </citation>
    <scope>NUCLEOTIDE SEQUENCE</scope>
    <source>
        <strain evidence="8">CBS 122368</strain>
    </source>
</reference>
<dbReference type="OrthoDB" id="4161376at2759"/>
<feature type="non-terminal residue" evidence="8">
    <location>
        <position position="1"/>
    </location>
</feature>
<dbReference type="EMBL" id="ML987189">
    <property type="protein sequence ID" value="KAF2255587.1"/>
    <property type="molecule type" value="Genomic_DNA"/>
</dbReference>